<sequence>MSKISLSHPTGNANVRALLVGLLRKGSLHRFYTSIAIGEGGLLYQVVKNSPFKALLRRSYSAEVMRKTRTQPLKELGRHFSIRFKIAFLMAHEKGIFSVDKIYTHLDRKVSMNLGESEAIYAYEDGAFKTFQKAKEGNIICFYDLPIGYWRAMRELLNGEKENRPDWAVTLTGFKDSREKLYRKDMELALADHIFVASSFTKETLGWYPGKLAAVHVVPYGFPEPLPNRSYVPPTDRKLKLLFVGGLSQRKGLANIFEAMDLLGESIELTIIGRKVVEDCIPLNKGLKQHRWINSLPHEEILEQMRNHDILIFPSLFEGYGLVVTEAMSQGTPVITTRRTCGADFIEDGRNGWLVEPGNTKQLVSKLKEILNEPEKIEAIGREAMRTAAKYPISEYGDIMAGKIDEILNSR</sequence>
<keyword evidence="3" id="KW-1185">Reference proteome</keyword>
<organism evidence="2 3">
    <name type="scientific">Christiangramia oceanisediminis</name>
    <dbReference type="NCBI Taxonomy" id="2920386"/>
    <lineage>
        <taxon>Bacteria</taxon>
        <taxon>Pseudomonadati</taxon>
        <taxon>Bacteroidota</taxon>
        <taxon>Flavobacteriia</taxon>
        <taxon>Flavobacteriales</taxon>
        <taxon>Flavobacteriaceae</taxon>
        <taxon>Christiangramia</taxon>
    </lineage>
</organism>
<evidence type="ECO:0000313" key="3">
    <source>
        <dbReference type="Proteomes" id="UP001155280"/>
    </source>
</evidence>
<dbReference type="Proteomes" id="UP001155280">
    <property type="component" value="Unassembled WGS sequence"/>
</dbReference>
<reference evidence="2" key="1">
    <citation type="submission" date="2022-07" db="EMBL/GenBank/DDBJ databases">
        <title>Gramela sediminis sp. nov., isolated from deep-sea sediment of the Indian Ocean.</title>
        <authorList>
            <person name="Shi H."/>
        </authorList>
    </citation>
    <scope>NUCLEOTIDE SEQUENCE</scope>
    <source>
        <strain evidence="2">GC03-9</strain>
    </source>
</reference>
<feature type="domain" description="Glycosyl transferase family 1" evidence="1">
    <location>
        <begin position="236"/>
        <end position="384"/>
    </location>
</feature>
<proteinExistence type="predicted"/>
<dbReference type="Pfam" id="PF00534">
    <property type="entry name" value="Glycos_transf_1"/>
    <property type="match status" value="1"/>
</dbReference>
<dbReference type="EMBL" id="JANCNS010000001">
    <property type="protein sequence ID" value="MCP9198699.1"/>
    <property type="molecule type" value="Genomic_DNA"/>
</dbReference>
<dbReference type="PANTHER" id="PTHR45947">
    <property type="entry name" value="SULFOQUINOVOSYL TRANSFERASE SQD2"/>
    <property type="match status" value="1"/>
</dbReference>
<comment type="caution">
    <text evidence="2">The sequence shown here is derived from an EMBL/GenBank/DDBJ whole genome shotgun (WGS) entry which is preliminary data.</text>
</comment>
<dbReference type="PANTHER" id="PTHR45947:SF3">
    <property type="entry name" value="SULFOQUINOVOSYL TRANSFERASE SQD2"/>
    <property type="match status" value="1"/>
</dbReference>
<protein>
    <submittedName>
        <fullName evidence="2">Glycosyltransferase family 4 protein</fullName>
    </submittedName>
</protein>
<evidence type="ECO:0000313" key="2">
    <source>
        <dbReference type="EMBL" id="MCP9198699.1"/>
    </source>
</evidence>
<dbReference type="GO" id="GO:0016757">
    <property type="term" value="F:glycosyltransferase activity"/>
    <property type="evidence" value="ECO:0007669"/>
    <property type="project" value="InterPro"/>
</dbReference>
<dbReference type="CDD" id="cd03801">
    <property type="entry name" value="GT4_PimA-like"/>
    <property type="match status" value="1"/>
</dbReference>
<dbReference type="RefSeq" id="WP_241550703.1">
    <property type="nucleotide sequence ID" value="NZ_JANCNS010000001.1"/>
</dbReference>
<name>A0A9X2I6M3_9FLAO</name>
<dbReference type="Gene3D" id="3.40.50.2000">
    <property type="entry name" value="Glycogen Phosphorylase B"/>
    <property type="match status" value="1"/>
</dbReference>
<dbReference type="InterPro" id="IPR001296">
    <property type="entry name" value="Glyco_trans_1"/>
</dbReference>
<gene>
    <name evidence="2" type="ORF">MKO06_02185</name>
</gene>
<evidence type="ECO:0000259" key="1">
    <source>
        <dbReference type="Pfam" id="PF00534"/>
    </source>
</evidence>
<dbReference type="SUPFAM" id="SSF53756">
    <property type="entry name" value="UDP-Glycosyltransferase/glycogen phosphorylase"/>
    <property type="match status" value="1"/>
</dbReference>
<dbReference type="AlphaFoldDB" id="A0A9X2I6M3"/>
<accession>A0A9X2I6M3</accession>
<dbReference type="InterPro" id="IPR050194">
    <property type="entry name" value="Glycosyltransferase_grp1"/>
</dbReference>